<dbReference type="Pfam" id="PF07992">
    <property type="entry name" value="Pyr_redox_2"/>
    <property type="match status" value="1"/>
</dbReference>
<evidence type="ECO:0000313" key="19">
    <source>
        <dbReference type="EMBL" id="MDC3418107.1"/>
    </source>
</evidence>
<feature type="binding site" evidence="15">
    <location>
        <begin position="209"/>
        <end position="224"/>
    </location>
    <ligand>
        <name>FAD</name>
        <dbReference type="ChEBI" id="CHEBI:57692"/>
    </ligand>
</feature>
<comment type="catalytic activity">
    <reaction evidence="11">
        <text>a ubiquinone + NADH + 5 H(+)(in) = a ubiquinol + NAD(+) + 4 H(+)(out)</text>
        <dbReference type="Rhea" id="RHEA:29091"/>
        <dbReference type="Rhea" id="RHEA-COMP:9565"/>
        <dbReference type="Rhea" id="RHEA-COMP:9566"/>
        <dbReference type="ChEBI" id="CHEBI:15378"/>
        <dbReference type="ChEBI" id="CHEBI:16389"/>
        <dbReference type="ChEBI" id="CHEBI:17976"/>
        <dbReference type="ChEBI" id="CHEBI:57540"/>
        <dbReference type="ChEBI" id="CHEBI:57945"/>
        <dbReference type="EC" id="7.1.1.2"/>
    </reaction>
</comment>
<dbReference type="PRINTS" id="PR00469">
    <property type="entry name" value="PNDRDTASEII"/>
</dbReference>
<keyword evidence="8" id="KW-0830">Ubiquinone</keyword>
<feature type="binding site" evidence="15">
    <location>
        <begin position="348"/>
        <end position="362"/>
    </location>
    <ligand>
        <name>NAD(+)</name>
        <dbReference type="ChEBI" id="CHEBI:57540"/>
    </ligand>
</feature>
<comment type="cofactor">
    <cofactor evidence="15">
        <name>FAD</name>
        <dbReference type="ChEBI" id="CHEBI:57692"/>
    </cofactor>
    <text evidence="15">Binds 1 FAD per subunit.</text>
</comment>
<evidence type="ECO:0000256" key="11">
    <source>
        <dbReference type="ARBA" id="ARBA00049551"/>
    </source>
</evidence>
<comment type="similarity">
    <text evidence="1">Belongs to the class-II pyridine nucleotide-disulfide oxidoreductase family.</text>
</comment>
<dbReference type="PIRSF" id="PIRSF000238">
    <property type="entry name" value="AhpF"/>
    <property type="match status" value="1"/>
</dbReference>
<dbReference type="InterPro" id="IPR044141">
    <property type="entry name" value="AhpF_NTD_C"/>
</dbReference>
<evidence type="ECO:0000256" key="10">
    <source>
        <dbReference type="ARBA" id="ARBA00023284"/>
    </source>
</evidence>
<comment type="function">
    <text evidence="12">Transfer of electrons from NADH to the respiratory chain. The immediate electron acceptor for the enzyme is believed to be ubiquinone.</text>
</comment>
<evidence type="ECO:0000259" key="17">
    <source>
        <dbReference type="Pfam" id="PF07992"/>
    </source>
</evidence>
<evidence type="ECO:0000256" key="6">
    <source>
        <dbReference type="ARBA" id="ARBA00023002"/>
    </source>
</evidence>
<feature type="disulfide bond" description="Redox-active" evidence="16">
    <location>
        <begin position="336"/>
        <end position="339"/>
    </location>
</feature>
<dbReference type="GO" id="GO:0016668">
    <property type="term" value="F:oxidoreductase activity, acting on a sulfur group of donors, NAD(P) as acceptor"/>
    <property type="evidence" value="ECO:0007669"/>
    <property type="project" value="UniProtKB-ARBA"/>
</dbReference>
<dbReference type="PROSITE" id="PS51354">
    <property type="entry name" value="GLUTAREDOXIN_2"/>
    <property type="match status" value="1"/>
</dbReference>
<keyword evidence="15" id="KW-0521">NADP</keyword>
<keyword evidence="9 16" id="KW-1015">Disulfide bond</keyword>
<evidence type="ECO:0000256" key="1">
    <source>
        <dbReference type="ARBA" id="ARBA00009333"/>
    </source>
</evidence>
<dbReference type="EC" id="7.1.1.2" evidence="3"/>
<feature type="binding site" evidence="15">
    <location>
        <begin position="468"/>
        <end position="478"/>
    </location>
    <ligand>
        <name>FAD</name>
        <dbReference type="ChEBI" id="CHEBI:57692"/>
    </ligand>
</feature>
<evidence type="ECO:0000256" key="5">
    <source>
        <dbReference type="ARBA" id="ARBA00022827"/>
    </source>
</evidence>
<organism evidence="19 20">
    <name type="scientific">Aquibacillus salsiterrae</name>
    <dbReference type="NCBI Taxonomy" id="2950439"/>
    <lineage>
        <taxon>Bacteria</taxon>
        <taxon>Bacillati</taxon>
        <taxon>Bacillota</taxon>
        <taxon>Bacilli</taxon>
        <taxon>Bacillales</taxon>
        <taxon>Bacillaceae</taxon>
        <taxon>Aquibacillus</taxon>
    </lineage>
</organism>
<dbReference type="SUPFAM" id="SSF51905">
    <property type="entry name" value="FAD/NAD(P)-binding domain"/>
    <property type="match status" value="1"/>
</dbReference>
<proteinExistence type="inferred from homology"/>
<keyword evidence="20" id="KW-1185">Reference proteome</keyword>
<evidence type="ECO:0000256" key="14">
    <source>
        <dbReference type="ARBA" id="ARBA00083479"/>
    </source>
</evidence>
<dbReference type="AlphaFoldDB" id="A0A9X3WE84"/>
<dbReference type="GO" id="GO:0102039">
    <property type="term" value="F:NADH-dependent peroxiredoxin activity"/>
    <property type="evidence" value="ECO:0007669"/>
    <property type="project" value="InterPro"/>
</dbReference>
<feature type="domain" description="Thioredoxin-like fold" evidence="18">
    <location>
        <begin position="123"/>
        <end position="192"/>
    </location>
</feature>
<dbReference type="GO" id="GO:0000302">
    <property type="term" value="P:response to reactive oxygen species"/>
    <property type="evidence" value="ECO:0007669"/>
    <property type="project" value="InterPro"/>
</dbReference>
<reference evidence="19" key="1">
    <citation type="submission" date="2022-06" db="EMBL/GenBank/DDBJ databases">
        <title>Aquibacillus sp. a new bacterium isolated from soil saline samples.</title>
        <authorList>
            <person name="Galisteo C."/>
            <person name="De La Haba R."/>
            <person name="Sanchez-Porro C."/>
            <person name="Ventosa A."/>
        </authorList>
    </citation>
    <scope>NUCLEOTIDE SEQUENCE</scope>
    <source>
        <strain evidence="19">3ASR75-54</strain>
    </source>
</reference>
<evidence type="ECO:0000256" key="8">
    <source>
        <dbReference type="ARBA" id="ARBA00023075"/>
    </source>
</evidence>
<dbReference type="InterPro" id="IPR036188">
    <property type="entry name" value="FAD/NAD-bd_sf"/>
</dbReference>
<dbReference type="GO" id="GO:0005829">
    <property type="term" value="C:cytosol"/>
    <property type="evidence" value="ECO:0007669"/>
    <property type="project" value="UniProtKB-ARBA"/>
</dbReference>
<dbReference type="InterPro" id="IPR012336">
    <property type="entry name" value="Thioredoxin-like_fold"/>
</dbReference>
<evidence type="ECO:0000313" key="20">
    <source>
        <dbReference type="Proteomes" id="UP001145069"/>
    </source>
</evidence>
<evidence type="ECO:0000256" key="9">
    <source>
        <dbReference type="ARBA" id="ARBA00023157"/>
    </source>
</evidence>
<evidence type="ECO:0000256" key="15">
    <source>
        <dbReference type="PIRSR" id="PIRSR000238-1"/>
    </source>
</evidence>
<dbReference type="PANTHER" id="PTHR48105">
    <property type="entry name" value="THIOREDOXIN REDUCTASE 1-RELATED-RELATED"/>
    <property type="match status" value="1"/>
</dbReference>
<dbReference type="InterPro" id="IPR036249">
    <property type="entry name" value="Thioredoxin-like_sf"/>
</dbReference>
<protein>
    <recommendedName>
        <fullName evidence="13">NADH dehydrogenase</fullName>
        <ecNumber evidence="3">7.1.1.2</ecNumber>
    </recommendedName>
    <alternativeName>
        <fullName evidence="14">Alkyl hydroperoxide reductase</fullName>
    </alternativeName>
</protein>
<comment type="subunit">
    <text evidence="2">Homodimer.</text>
</comment>
<dbReference type="Gene3D" id="3.50.50.60">
    <property type="entry name" value="FAD/NAD(P)-binding domain"/>
    <property type="match status" value="2"/>
</dbReference>
<keyword evidence="7 15" id="KW-0520">NAD</keyword>
<accession>A0A9X3WE84</accession>
<keyword evidence="10 16" id="KW-0676">Redox-active center</keyword>
<dbReference type="PROSITE" id="PS00573">
    <property type="entry name" value="PYRIDINE_REDOX_2"/>
    <property type="match status" value="1"/>
</dbReference>
<evidence type="ECO:0000256" key="3">
    <source>
        <dbReference type="ARBA" id="ARBA00012944"/>
    </source>
</evidence>
<comment type="caution">
    <text evidence="19">The sequence shown here is derived from an EMBL/GenBank/DDBJ whole genome shotgun (WGS) entry which is preliminary data.</text>
</comment>
<dbReference type="InterPro" id="IPR008255">
    <property type="entry name" value="Pyr_nucl-diS_OxRdtase_2_AS"/>
</dbReference>
<dbReference type="NCBIfam" id="TIGR03140">
    <property type="entry name" value="AhpF"/>
    <property type="match status" value="1"/>
</dbReference>
<dbReference type="Proteomes" id="UP001145069">
    <property type="component" value="Unassembled WGS sequence"/>
</dbReference>
<name>A0A9X3WE84_9BACI</name>
<evidence type="ECO:0000256" key="16">
    <source>
        <dbReference type="PIRSR" id="PIRSR000238-2"/>
    </source>
</evidence>
<dbReference type="InterPro" id="IPR050097">
    <property type="entry name" value="Ferredoxin-NADP_redctase_2"/>
</dbReference>
<dbReference type="RefSeq" id="WP_272447170.1">
    <property type="nucleotide sequence ID" value="NZ_JAMQKC010000019.1"/>
</dbReference>
<evidence type="ECO:0000256" key="13">
    <source>
        <dbReference type="ARBA" id="ARBA00074388"/>
    </source>
</evidence>
<keyword evidence="6" id="KW-0560">Oxidoreductase</keyword>
<gene>
    <name evidence="19" type="primary">ahpF</name>
    <name evidence="19" type="ORF">NC799_14540</name>
</gene>
<evidence type="ECO:0000256" key="12">
    <source>
        <dbReference type="ARBA" id="ARBA00056454"/>
    </source>
</evidence>
<keyword evidence="4" id="KW-0285">Flavoprotein</keyword>
<dbReference type="GO" id="GO:0050660">
    <property type="term" value="F:flavin adenine dinucleotide binding"/>
    <property type="evidence" value="ECO:0007669"/>
    <property type="project" value="InterPro"/>
</dbReference>
<dbReference type="FunFam" id="3.50.50.60:FF:000007">
    <property type="entry name" value="Alkyl hydroperoxide reductase, F subunit"/>
    <property type="match status" value="1"/>
</dbReference>
<evidence type="ECO:0000259" key="18">
    <source>
        <dbReference type="Pfam" id="PF13192"/>
    </source>
</evidence>
<dbReference type="CDD" id="cd02974">
    <property type="entry name" value="AhpF_NTD_N"/>
    <property type="match status" value="1"/>
</dbReference>
<dbReference type="SUPFAM" id="SSF52833">
    <property type="entry name" value="Thioredoxin-like"/>
    <property type="match status" value="2"/>
</dbReference>
<dbReference type="GO" id="GO:0051287">
    <property type="term" value="F:NAD binding"/>
    <property type="evidence" value="ECO:0007669"/>
    <property type="project" value="InterPro"/>
</dbReference>
<dbReference type="PRINTS" id="PR00368">
    <property type="entry name" value="FADPNR"/>
</dbReference>
<evidence type="ECO:0000256" key="2">
    <source>
        <dbReference type="ARBA" id="ARBA00011738"/>
    </source>
</evidence>
<dbReference type="Pfam" id="PF13192">
    <property type="entry name" value="Thioredoxin_3"/>
    <property type="match status" value="1"/>
</dbReference>
<feature type="domain" description="FAD/NAD(P)-binding" evidence="17">
    <location>
        <begin position="208"/>
        <end position="492"/>
    </location>
</feature>
<evidence type="ECO:0000256" key="7">
    <source>
        <dbReference type="ARBA" id="ARBA00023027"/>
    </source>
</evidence>
<keyword evidence="5 15" id="KW-0274">FAD</keyword>
<dbReference type="InterPro" id="IPR023753">
    <property type="entry name" value="FAD/NAD-binding_dom"/>
</dbReference>
<dbReference type="GO" id="GO:0008137">
    <property type="term" value="F:NADH dehydrogenase (ubiquinone) activity"/>
    <property type="evidence" value="ECO:0007669"/>
    <property type="project" value="UniProtKB-EC"/>
</dbReference>
<dbReference type="Gene3D" id="3.40.30.80">
    <property type="match status" value="1"/>
</dbReference>
<evidence type="ECO:0000256" key="4">
    <source>
        <dbReference type="ARBA" id="ARBA00022630"/>
    </source>
</evidence>
<dbReference type="EMBL" id="JAMQKC010000019">
    <property type="protein sequence ID" value="MDC3418107.1"/>
    <property type="molecule type" value="Genomic_DNA"/>
</dbReference>
<dbReference type="GO" id="GO:0032991">
    <property type="term" value="C:protein-containing complex"/>
    <property type="evidence" value="ECO:0007669"/>
    <property type="project" value="UniProtKB-ARBA"/>
</dbReference>
<dbReference type="InterPro" id="IPR012081">
    <property type="entry name" value="Alkyl_hydroperoxide_Rdtase_suF"/>
</dbReference>
<sequence length="508" mass="54879">MLEKDIKAQLNQYLELLENDIVLKVSAGSDKVSNDILELVNEIATMSSKISVEETELDRTPSFSVNRVGEDSGIVFAGIPLGHEFTSLVLALLQVSGRAPKVDQSVIDQVKNISGEYHFETFVSLSCHNCPDVVQALNIMSVLNPNITHTMIDGAVNKEEAEKRNVRAVPAVYLNGEFWNGGRISIQEILAKLGEGPNAEEFTEKEPYDVLVVGGGPAGASSAIYASRKGIRTGIVAERFGGQVLDTLSIENFVSVKATEGPKLAQALEEHVKEYNIDVMDLQRAKRLEKKDLVEIELENGAVLKSKTVIISTGARWRNINVPGEHELKNKGVAYCPHCDGPLYEGKDVAVIGGGNSGIEAAIDLAGIVKHVTVVEFAPEIKADQVLQNRLYSLPNVTVITNAATKEITGTDNVNGLTYTDRDTGEEHHIELQGVFVQIGLVPNTEWLEGTLERSKMGEIIVDKHGATSIPGVFAAGDCTDSAYNQIIISMGSGATAALGAFDYLIRN</sequence>
<dbReference type="InterPro" id="IPR044142">
    <property type="entry name" value="AhpF_NTD_N"/>
</dbReference>
<dbReference type="CDD" id="cd03026">
    <property type="entry name" value="AhpF_NTD_C"/>
    <property type="match status" value="1"/>
</dbReference>